<gene>
    <name evidence="1" type="ORF">PECAL_4P10640</name>
</gene>
<dbReference type="Proteomes" id="UP000789595">
    <property type="component" value="Unassembled WGS sequence"/>
</dbReference>
<evidence type="ECO:0000313" key="1">
    <source>
        <dbReference type="EMBL" id="CAH0373823.1"/>
    </source>
</evidence>
<proteinExistence type="predicted"/>
<protein>
    <submittedName>
        <fullName evidence="1">Uncharacterized protein</fullName>
    </submittedName>
</protein>
<keyword evidence="2" id="KW-1185">Reference proteome</keyword>
<dbReference type="EMBL" id="CAKKNE010000004">
    <property type="protein sequence ID" value="CAH0373823.1"/>
    <property type="molecule type" value="Genomic_DNA"/>
</dbReference>
<sequence>MGAGASVQEQEATEPSTLAQLPDAARKDAVRLSQKFGGGGALPSASGVSVHAAVETGSRLAKHTHEAVLAIYNQTFVGTGGNDAMTDGCLASRYALELLGAHHRGDPTNAVVGLCLAEVQLRFGQLLGVMAQNNAFDAMEQEFYVLEPLGLSDVVTAFEEGVRQLKGAQRLFETHAAAAQPFAIGACAAALGELYYCSGCSVFHGRTGPFDLDGMDGAAQCLESLRLSEEAIELRKAAGLESTAETANICKDLGKVYGFMEEMVVEGIILDAGAYGDADQLHSRAEKYLLKAADINKVMGSSASTDANLMRLMKSSGIKCRETAEKRGLRVAERVEEVIAEHELAAAVGETLGEALEKDRFIAQLASVLENPQTGKRLSSVSKDLLAFGYHADQAGLEERIIETAKNTLQPPISKDVWKAFKKSLLKSNIWFRRSTNEAAKGELLFHTLLAGAATEIETINAELVRSLEPFATGIARLSEPDLFPNQNEILRQDELDTNEPDFTADQLPNEASRQFYDMKVYLPKLMLVARMVNGEYQAWVETNFMTFGEVLSGPIKTLERAEAKAENDYGDKAWPTSAHIIDLVRARLVVNTPEEMEAAVKKALALCEDAPSNSGLVGLARLKNSFLTKTEGFRDIKLSIAFASEGVMMVCELGICLRVMDDFGHKVHILYEVERERTFYEEVEQRLVEKGAL</sequence>
<name>A0A8J2SK39_9STRA</name>
<dbReference type="OrthoDB" id="10682436at2759"/>
<dbReference type="AlphaFoldDB" id="A0A8J2SK39"/>
<comment type="caution">
    <text evidence="1">The sequence shown here is derived from an EMBL/GenBank/DDBJ whole genome shotgun (WGS) entry which is preliminary data.</text>
</comment>
<reference evidence="1" key="1">
    <citation type="submission" date="2021-11" db="EMBL/GenBank/DDBJ databases">
        <authorList>
            <consortium name="Genoscope - CEA"/>
            <person name="William W."/>
        </authorList>
    </citation>
    <scope>NUCLEOTIDE SEQUENCE</scope>
</reference>
<organism evidence="1 2">
    <name type="scientific">Pelagomonas calceolata</name>
    <dbReference type="NCBI Taxonomy" id="35677"/>
    <lineage>
        <taxon>Eukaryota</taxon>
        <taxon>Sar</taxon>
        <taxon>Stramenopiles</taxon>
        <taxon>Ochrophyta</taxon>
        <taxon>Pelagophyceae</taxon>
        <taxon>Pelagomonadales</taxon>
        <taxon>Pelagomonadaceae</taxon>
        <taxon>Pelagomonas</taxon>
    </lineage>
</organism>
<accession>A0A8J2SK39</accession>
<evidence type="ECO:0000313" key="2">
    <source>
        <dbReference type="Proteomes" id="UP000789595"/>
    </source>
</evidence>